<accession>A0A3E0DZH2</accession>
<reference evidence="1 2" key="1">
    <citation type="submission" date="2018-08" db="EMBL/GenBank/DDBJ databases">
        <title>Genomic Encyclopedia of Archaeal and Bacterial Type Strains, Phase II (KMG-II): from individual species to whole genera.</title>
        <authorList>
            <person name="Goeker M."/>
        </authorList>
    </citation>
    <scope>NUCLEOTIDE SEQUENCE [LARGE SCALE GENOMIC DNA]</scope>
    <source>
        <strain evidence="1 2">DSM 15986</strain>
    </source>
</reference>
<organism evidence="1 2">
    <name type="scientific">Algoriphagus antarcticus</name>
    <dbReference type="NCBI Taxonomy" id="238540"/>
    <lineage>
        <taxon>Bacteria</taxon>
        <taxon>Pseudomonadati</taxon>
        <taxon>Bacteroidota</taxon>
        <taxon>Cytophagia</taxon>
        <taxon>Cytophagales</taxon>
        <taxon>Cyclobacteriaceae</taxon>
        <taxon>Algoriphagus</taxon>
    </lineage>
</organism>
<name>A0A3E0DZH2_9BACT</name>
<dbReference type="AlphaFoldDB" id="A0A3E0DZH2"/>
<comment type="caution">
    <text evidence="1">The sequence shown here is derived from an EMBL/GenBank/DDBJ whole genome shotgun (WGS) entry which is preliminary data.</text>
</comment>
<dbReference type="Proteomes" id="UP000256405">
    <property type="component" value="Unassembled WGS sequence"/>
</dbReference>
<evidence type="ECO:0000313" key="1">
    <source>
        <dbReference type="EMBL" id="REG91408.1"/>
    </source>
</evidence>
<keyword evidence="2" id="KW-1185">Reference proteome</keyword>
<dbReference type="EMBL" id="QUNF01000004">
    <property type="protein sequence ID" value="REG91408.1"/>
    <property type="molecule type" value="Genomic_DNA"/>
</dbReference>
<sequence length="45" mass="5539">MHLPLKEMKVVALMNYTDTLKWKNLRLFKINFITHTHRLLNMRMP</sequence>
<protein>
    <submittedName>
        <fullName evidence="1">Uncharacterized protein</fullName>
    </submittedName>
</protein>
<evidence type="ECO:0000313" key="2">
    <source>
        <dbReference type="Proteomes" id="UP000256405"/>
    </source>
</evidence>
<proteinExistence type="predicted"/>
<gene>
    <name evidence="1" type="ORF">C8N25_10422</name>
</gene>